<feature type="region of interest" description="Disordered" evidence="1">
    <location>
        <begin position="1"/>
        <end position="23"/>
    </location>
</feature>
<protein>
    <submittedName>
        <fullName evidence="2">Uncharacterized protein</fullName>
    </submittedName>
</protein>
<accession>A0A2P2MIQ8</accession>
<dbReference type="AlphaFoldDB" id="A0A2P2MIQ8"/>
<evidence type="ECO:0000256" key="1">
    <source>
        <dbReference type="SAM" id="MobiDB-lite"/>
    </source>
</evidence>
<dbReference type="EMBL" id="GGEC01049639">
    <property type="protein sequence ID" value="MBX30123.1"/>
    <property type="molecule type" value="Transcribed_RNA"/>
</dbReference>
<evidence type="ECO:0000313" key="2">
    <source>
        <dbReference type="EMBL" id="MBX30123.1"/>
    </source>
</evidence>
<sequence>MHHDDDDDAGGSKQAKANVSKKISARTYRSQFASLLLVFFLLDKTSDSMPLSLSLCLGREAKYIYVGMQFPV</sequence>
<proteinExistence type="predicted"/>
<name>A0A2P2MIQ8_RHIMU</name>
<organism evidence="2">
    <name type="scientific">Rhizophora mucronata</name>
    <name type="common">Asiatic mangrove</name>
    <dbReference type="NCBI Taxonomy" id="61149"/>
    <lineage>
        <taxon>Eukaryota</taxon>
        <taxon>Viridiplantae</taxon>
        <taxon>Streptophyta</taxon>
        <taxon>Embryophyta</taxon>
        <taxon>Tracheophyta</taxon>
        <taxon>Spermatophyta</taxon>
        <taxon>Magnoliopsida</taxon>
        <taxon>eudicotyledons</taxon>
        <taxon>Gunneridae</taxon>
        <taxon>Pentapetalae</taxon>
        <taxon>rosids</taxon>
        <taxon>fabids</taxon>
        <taxon>Malpighiales</taxon>
        <taxon>Rhizophoraceae</taxon>
        <taxon>Rhizophora</taxon>
    </lineage>
</organism>
<reference evidence="2" key="1">
    <citation type="submission" date="2018-02" db="EMBL/GenBank/DDBJ databases">
        <title>Rhizophora mucronata_Transcriptome.</title>
        <authorList>
            <person name="Meera S.P."/>
            <person name="Sreeshan A."/>
            <person name="Augustine A."/>
        </authorList>
    </citation>
    <scope>NUCLEOTIDE SEQUENCE</scope>
    <source>
        <tissue evidence="2">Leaf</tissue>
    </source>
</reference>